<dbReference type="PANTHER" id="PTHR23089">
    <property type="entry name" value="HISTIDINE TRIAD HIT PROTEIN"/>
    <property type="match status" value="1"/>
</dbReference>
<gene>
    <name evidence="5" type="ORF">A2817_01640</name>
</gene>
<evidence type="ECO:0000313" key="5">
    <source>
        <dbReference type="EMBL" id="OGM99365.1"/>
    </source>
</evidence>
<accession>A0A1F8EH34</accession>
<dbReference type="Proteomes" id="UP000177594">
    <property type="component" value="Unassembled WGS sequence"/>
</dbReference>
<evidence type="ECO:0000256" key="1">
    <source>
        <dbReference type="PIRSR" id="PIRSR601310-1"/>
    </source>
</evidence>
<feature type="active site" description="Tele-AMP-histidine intermediate" evidence="1">
    <location>
        <position position="100"/>
    </location>
</feature>
<protein>
    <submittedName>
        <fullName evidence="5">Histidine triad nucleotide-binding protein</fullName>
    </submittedName>
</protein>
<dbReference type="PROSITE" id="PS51084">
    <property type="entry name" value="HIT_2"/>
    <property type="match status" value="1"/>
</dbReference>
<dbReference type="InterPro" id="IPR011146">
    <property type="entry name" value="HIT-like"/>
</dbReference>
<dbReference type="InterPro" id="IPR001310">
    <property type="entry name" value="Histidine_triad_HIT"/>
</dbReference>
<evidence type="ECO:0000256" key="2">
    <source>
        <dbReference type="PIRSR" id="PIRSR601310-3"/>
    </source>
</evidence>
<dbReference type="GO" id="GO:0003824">
    <property type="term" value="F:catalytic activity"/>
    <property type="evidence" value="ECO:0007669"/>
    <property type="project" value="InterPro"/>
</dbReference>
<evidence type="ECO:0000256" key="3">
    <source>
        <dbReference type="PROSITE-ProRule" id="PRU00464"/>
    </source>
</evidence>
<dbReference type="CDD" id="cd01276">
    <property type="entry name" value="PKCI_related"/>
    <property type="match status" value="1"/>
</dbReference>
<dbReference type="SUPFAM" id="SSF54197">
    <property type="entry name" value="HIT-like"/>
    <property type="match status" value="1"/>
</dbReference>
<organism evidence="5 6">
    <name type="scientific">Candidatus Yanofskybacteria bacterium RIFCSPHIGHO2_01_FULL_39_8b</name>
    <dbReference type="NCBI Taxonomy" id="1802659"/>
    <lineage>
        <taxon>Bacteria</taxon>
        <taxon>Candidatus Yanofskyibacteriota</taxon>
    </lineage>
</organism>
<evidence type="ECO:0000313" key="6">
    <source>
        <dbReference type="Proteomes" id="UP000177594"/>
    </source>
</evidence>
<dbReference type="EMBL" id="MGIZ01000021">
    <property type="protein sequence ID" value="OGM99365.1"/>
    <property type="molecule type" value="Genomic_DNA"/>
</dbReference>
<dbReference type="AlphaFoldDB" id="A0A1F8EH34"/>
<dbReference type="PRINTS" id="PR00332">
    <property type="entry name" value="HISTRIAD"/>
</dbReference>
<sequence>MSDVFCKIITGKIKADFVYKDNDFAVIKDINPQAPVHLLIIPVRHADSLEDFLEEKDNELLGKALIVAHRVAHQVGIAEKGYRLIMNEGEYGGKLVPHLHIHLLGGKKLGPKIVR</sequence>
<evidence type="ECO:0000259" key="4">
    <source>
        <dbReference type="PROSITE" id="PS51084"/>
    </source>
</evidence>
<reference evidence="5 6" key="1">
    <citation type="journal article" date="2016" name="Nat. Commun.">
        <title>Thousands of microbial genomes shed light on interconnected biogeochemical processes in an aquifer system.</title>
        <authorList>
            <person name="Anantharaman K."/>
            <person name="Brown C.T."/>
            <person name="Hug L.A."/>
            <person name="Sharon I."/>
            <person name="Castelle C.J."/>
            <person name="Probst A.J."/>
            <person name="Thomas B.C."/>
            <person name="Singh A."/>
            <person name="Wilkins M.J."/>
            <person name="Karaoz U."/>
            <person name="Brodie E.L."/>
            <person name="Williams K.H."/>
            <person name="Hubbard S.S."/>
            <person name="Banfield J.F."/>
        </authorList>
    </citation>
    <scope>NUCLEOTIDE SEQUENCE [LARGE SCALE GENOMIC DNA]</scope>
</reference>
<dbReference type="Pfam" id="PF01230">
    <property type="entry name" value="HIT"/>
    <property type="match status" value="1"/>
</dbReference>
<comment type="caution">
    <text evidence="5">The sequence shown here is derived from an EMBL/GenBank/DDBJ whole genome shotgun (WGS) entry which is preliminary data.</text>
</comment>
<proteinExistence type="predicted"/>
<name>A0A1F8EH34_9BACT</name>
<dbReference type="Gene3D" id="3.30.428.10">
    <property type="entry name" value="HIT-like"/>
    <property type="match status" value="1"/>
</dbReference>
<feature type="domain" description="HIT" evidence="4">
    <location>
        <begin position="4"/>
        <end position="114"/>
    </location>
</feature>
<dbReference type="InterPro" id="IPR036265">
    <property type="entry name" value="HIT-like_sf"/>
</dbReference>
<feature type="short sequence motif" description="Histidine triad motif" evidence="2 3">
    <location>
        <begin position="98"/>
        <end position="102"/>
    </location>
</feature>